<protein>
    <submittedName>
        <fullName evidence="1">Uncharacterized protein</fullName>
    </submittedName>
</protein>
<keyword evidence="2" id="KW-1185">Reference proteome</keyword>
<dbReference type="EMBL" id="CM039433">
    <property type="protein sequence ID" value="KAI4327737.1"/>
    <property type="molecule type" value="Genomic_DNA"/>
</dbReference>
<evidence type="ECO:0000313" key="2">
    <source>
        <dbReference type="Proteomes" id="UP000828941"/>
    </source>
</evidence>
<accession>A0ACB9MVT9</accession>
<name>A0ACB9MVT9_BAUVA</name>
<proteinExistence type="predicted"/>
<gene>
    <name evidence="1" type="ORF">L6164_020162</name>
</gene>
<comment type="caution">
    <text evidence="1">The sequence shown here is derived from an EMBL/GenBank/DDBJ whole genome shotgun (WGS) entry which is preliminary data.</text>
</comment>
<organism evidence="1 2">
    <name type="scientific">Bauhinia variegata</name>
    <name type="common">Purple orchid tree</name>
    <name type="synonym">Phanera variegata</name>
    <dbReference type="NCBI Taxonomy" id="167791"/>
    <lineage>
        <taxon>Eukaryota</taxon>
        <taxon>Viridiplantae</taxon>
        <taxon>Streptophyta</taxon>
        <taxon>Embryophyta</taxon>
        <taxon>Tracheophyta</taxon>
        <taxon>Spermatophyta</taxon>
        <taxon>Magnoliopsida</taxon>
        <taxon>eudicotyledons</taxon>
        <taxon>Gunneridae</taxon>
        <taxon>Pentapetalae</taxon>
        <taxon>rosids</taxon>
        <taxon>fabids</taxon>
        <taxon>Fabales</taxon>
        <taxon>Fabaceae</taxon>
        <taxon>Cercidoideae</taxon>
        <taxon>Cercideae</taxon>
        <taxon>Bauhiniinae</taxon>
        <taxon>Bauhinia</taxon>
    </lineage>
</organism>
<dbReference type="Proteomes" id="UP000828941">
    <property type="component" value="Chromosome 8"/>
</dbReference>
<sequence>MVLLSSSSFSIAVYHFQLRPLWCFQHGRIVHHFGGLAVLDALTFSNKMMSNLVASNALQAASPKCPCSEATVENGLKFYGKIKVFLSNDISVGILCLSV</sequence>
<evidence type="ECO:0000313" key="1">
    <source>
        <dbReference type="EMBL" id="KAI4327737.1"/>
    </source>
</evidence>
<reference evidence="1 2" key="1">
    <citation type="journal article" date="2022" name="DNA Res.">
        <title>Chromosomal-level genome assembly of the orchid tree Bauhinia variegata (Leguminosae; Cercidoideae) supports the allotetraploid origin hypothesis of Bauhinia.</title>
        <authorList>
            <person name="Zhong Y."/>
            <person name="Chen Y."/>
            <person name="Zheng D."/>
            <person name="Pang J."/>
            <person name="Liu Y."/>
            <person name="Luo S."/>
            <person name="Meng S."/>
            <person name="Qian L."/>
            <person name="Wei D."/>
            <person name="Dai S."/>
            <person name="Zhou R."/>
        </authorList>
    </citation>
    <scope>NUCLEOTIDE SEQUENCE [LARGE SCALE GENOMIC DNA]</scope>
    <source>
        <strain evidence="1">BV-YZ2020</strain>
    </source>
</reference>